<evidence type="ECO:0000256" key="9">
    <source>
        <dbReference type="PROSITE-ProRule" id="PRU00560"/>
    </source>
</evidence>
<evidence type="ECO:0000256" key="4">
    <source>
        <dbReference type="ARBA" id="ARBA00022840"/>
    </source>
</evidence>
<feature type="region of interest" description="Disordered" evidence="10">
    <location>
        <begin position="125"/>
        <end position="157"/>
    </location>
</feature>
<evidence type="ECO:0000313" key="12">
    <source>
        <dbReference type="EMBL" id="OEU98570.1"/>
    </source>
</evidence>
<keyword evidence="5" id="KW-0413">Isomerase</keyword>
<dbReference type="Pfam" id="PF13361">
    <property type="entry name" value="UvrD_C"/>
    <property type="match status" value="1"/>
</dbReference>
<keyword evidence="3 9" id="KW-0347">Helicase</keyword>
<accession>A0A1E7K3T0</accession>
<dbReference type="GO" id="GO:0005524">
    <property type="term" value="F:ATP binding"/>
    <property type="evidence" value="ECO:0007669"/>
    <property type="project" value="UniProtKB-UniRule"/>
</dbReference>
<dbReference type="GO" id="GO:0000725">
    <property type="term" value="P:recombinational repair"/>
    <property type="evidence" value="ECO:0007669"/>
    <property type="project" value="TreeGrafter"/>
</dbReference>
<evidence type="ECO:0000313" key="13">
    <source>
        <dbReference type="Proteomes" id="UP000175829"/>
    </source>
</evidence>
<evidence type="ECO:0000256" key="2">
    <source>
        <dbReference type="ARBA" id="ARBA00022801"/>
    </source>
</evidence>
<dbReference type="RefSeq" id="WP_069991696.1">
    <property type="nucleotide sequence ID" value="NZ_LJGV01000022.1"/>
</dbReference>
<evidence type="ECO:0000259" key="11">
    <source>
        <dbReference type="PROSITE" id="PS51198"/>
    </source>
</evidence>
<proteinExistence type="predicted"/>
<evidence type="ECO:0000256" key="7">
    <source>
        <dbReference type="ARBA" id="ARBA00034808"/>
    </source>
</evidence>
<keyword evidence="1 9" id="KW-0547">Nucleotide-binding</keyword>
<organism evidence="12 13">
    <name type="scientific">Streptomyces qinglanensis</name>
    <dbReference type="NCBI Taxonomy" id="943816"/>
    <lineage>
        <taxon>Bacteria</taxon>
        <taxon>Bacillati</taxon>
        <taxon>Actinomycetota</taxon>
        <taxon>Actinomycetes</taxon>
        <taxon>Kitasatosporales</taxon>
        <taxon>Streptomycetaceae</taxon>
        <taxon>Streptomyces</taxon>
    </lineage>
</organism>
<comment type="catalytic activity">
    <reaction evidence="8">
        <text>ATP + H2O = ADP + phosphate + H(+)</text>
        <dbReference type="Rhea" id="RHEA:13065"/>
        <dbReference type="ChEBI" id="CHEBI:15377"/>
        <dbReference type="ChEBI" id="CHEBI:15378"/>
        <dbReference type="ChEBI" id="CHEBI:30616"/>
        <dbReference type="ChEBI" id="CHEBI:43474"/>
        <dbReference type="ChEBI" id="CHEBI:456216"/>
        <dbReference type="EC" id="5.6.2.4"/>
    </reaction>
</comment>
<dbReference type="InterPro" id="IPR014016">
    <property type="entry name" value="UvrD-like_ATP-bd"/>
</dbReference>
<name>A0A1E7K3T0_9ACTN</name>
<dbReference type="PROSITE" id="PS51198">
    <property type="entry name" value="UVRD_HELICASE_ATP_BIND"/>
    <property type="match status" value="1"/>
</dbReference>
<dbReference type="PANTHER" id="PTHR11070">
    <property type="entry name" value="UVRD / RECB / PCRA DNA HELICASE FAMILY MEMBER"/>
    <property type="match status" value="1"/>
</dbReference>
<evidence type="ECO:0000256" key="1">
    <source>
        <dbReference type="ARBA" id="ARBA00022741"/>
    </source>
</evidence>
<protein>
    <recommendedName>
        <fullName evidence="7">DNA 3'-5' helicase</fullName>
        <ecNumber evidence="7">5.6.2.4</ecNumber>
    </recommendedName>
</protein>
<dbReference type="InterPro" id="IPR027417">
    <property type="entry name" value="P-loop_NTPase"/>
</dbReference>
<dbReference type="Proteomes" id="UP000175829">
    <property type="component" value="Unassembled WGS sequence"/>
</dbReference>
<gene>
    <name evidence="12" type="ORF">AN217_12940</name>
</gene>
<dbReference type="GO" id="GO:0043138">
    <property type="term" value="F:3'-5' DNA helicase activity"/>
    <property type="evidence" value="ECO:0007669"/>
    <property type="project" value="UniProtKB-EC"/>
</dbReference>
<dbReference type="InterPro" id="IPR000212">
    <property type="entry name" value="DNA_helicase_UvrD/REP"/>
</dbReference>
<keyword evidence="2 9" id="KW-0378">Hydrolase</keyword>
<dbReference type="Gene3D" id="3.30.2310.20">
    <property type="entry name" value="RelE-like"/>
    <property type="match status" value="1"/>
</dbReference>
<dbReference type="Pfam" id="PF00580">
    <property type="entry name" value="UvrD-helicase"/>
    <property type="match status" value="1"/>
</dbReference>
<keyword evidence="4 9" id="KW-0067">ATP-binding</keyword>
<dbReference type="SUPFAM" id="SSF143011">
    <property type="entry name" value="RelE-like"/>
    <property type="match status" value="1"/>
</dbReference>
<dbReference type="EMBL" id="LJGV01000022">
    <property type="protein sequence ID" value="OEU98570.1"/>
    <property type="molecule type" value="Genomic_DNA"/>
</dbReference>
<sequence>MTAANVTLRLLDKADKEILKLPRSVKGAIYDFQHKFKSNPHATGLKLQQLKGDGKLWSARVNDEYRALLLQLGGDDWLIVSVRHRKHAYDNPERLAYSVNRITGGIEYVDLEVVEDSILRGLAPAGTPAAQESTAPSQEPAVAPERPTSAGPAEAAEQPPALFADWDAEQLTDLGVAEPLVPVIQALTTEEQLLGLIDFAPQLTGEVLLALYDGTPYDEVLERVTAPVSASEPVDREDLQAAAERPATMVTTTDEALRNALEGSSFNRWKVFLHPTQTKIVERDYSGPARVGGGPGTGKTIVALHRVKQLAEQLPSGHTKPILLTTFNKNLAAELRSRLLELGGEALLSRVDVSHVDQLALRSVREAEPNSRKQTIDDAQAVREWRALLDELGESRWDAEFLHDEWSQVILGQAIPSRTEYFRARRAGRGKNTSRSDRAAIWQLAESFTQRLDRLGRQTWDQVSERAARLEMEREQRILAVERQREDAGGRDNIHLQDGSRGWLRYRYRHIVVDEAQDLRPAHWKMLRAMAARDRNDIFLVGDTHQRIYKNQVTLGSLGVNIRGRSSRLNLSYRTTRQILRDALGVLAQEKYDDLDGSTETLAGYHSVLSGGHPQLRPSDNWEAERHDIAEMIAGWGDVPHEQIAIAVPTNLMASELASVLDRHGIRAVEIGSDGPRGGSGVHIGTMFRFKGLEYQHVIIAGASDGLVPRADVKRLRTDDPARYAREVQRARSLLFVAATRARDSLTISWHGAPSPFLEPLLSKQS</sequence>
<dbReference type="PANTHER" id="PTHR11070:SF45">
    <property type="entry name" value="DNA 3'-5' HELICASE"/>
    <property type="match status" value="1"/>
</dbReference>
<feature type="domain" description="UvrD-like helicase ATP-binding" evidence="11">
    <location>
        <begin position="272"/>
        <end position="583"/>
    </location>
</feature>
<evidence type="ECO:0000256" key="5">
    <source>
        <dbReference type="ARBA" id="ARBA00023235"/>
    </source>
</evidence>
<dbReference type="InterPro" id="IPR014017">
    <property type="entry name" value="DNA_helicase_UvrD-like_C"/>
</dbReference>
<dbReference type="GO" id="GO:0016887">
    <property type="term" value="F:ATP hydrolysis activity"/>
    <property type="evidence" value="ECO:0007669"/>
    <property type="project" value="RHEA"/>
</dbReference>
<dbReference type="InterPro" id="IPR035093">
    <property type="entry name" value="RelE/ParE_toxin_dom_sf"/>
</dbReference>
<evidence type="ECO:0000256" key="10">
    <source>
        <dbReference type="SAM" id="MobiDB-lite"/>
    </source>
</evidence>
<dbReference type="Gene3D" id="3.40.50.300">
    <property type="entry name" value="P-loop containing nucleotide triphosphate hydrolases"/>
    <property type="match status" value="2"/>
</dbReference>
<feature type="binding site" evidence="9">
    <location>
        <begin position="293"/>
        <end position="300"/>
    </location>
    <ligand>
        <name>ATP</name>
        <dbReference type="ChEBI" id="CHEBI:30616"/>
    </ligand>
</feature>
<evidence type="ECO:0000256" key="3">
    <source>
        <dbReference type="ARBA" id="ARBA00022806"/>
    </source>
</evidence>
<dbReference type="SUPFAM" id="SSF52540">
    <property type="entry name" value="P-loop containing nucleoside triphosphate hydrolases"/>
    <property type="match status" value="1"/>
</dbReference>
<evidence type="ECO:0000256" key="6">
    <source>
        <dbReference type="ARBA" id="ARBA00034617"/>
    </source>
</evidence>
<dbReference type="AlphaFoldDB" id="A0A1E7K3T0"/>
<reference evidence="12 13" key="1">
    <citation type="journal article" date="2016" name="Front. Microbiol.">
        <title>Comparative Genomics Analysis of Streptomyces Species Reveals Their Adaptation to the Marine Environment and Their Diversity at the Genomic Level.</title>
        <authorList>
            <person name="Tian X."/>
            <person name="Zhang Z."/>
            <person name="Yang T."/>
            <person name="Chen M."/>
            <person name="Li J."/>
            <person name="Chen F."/>
            <person name="Yang J."/>
            <person name="Li W."/>
            <person name="Zhang B."/>
            <person name="Zhang Z."/>
            <person name="Wu J."/>
            <person name="Zhang C."/>
            <person name="Long L."/>
            <person name="Xiao J."/>
        </authorList>
    </citation>
    <scope>NUCLEOTIDE SEQUENCE [LARGE SCALE GENOMIC DNA]</scope>
    <source>
        <strain evidence="12 13">SCSIO M10379</strain>
    </source>
</reference>
<dbReference type="GO" id="GO:0003677">
    <property type="term" value="F:DNA binding"/>
    <property type="evidence" value="ECO:0007669"/>
    <property type="project" value="InterPro"/>
</dbReference>
<dbReference type="EC" id="5.6.2.4" evidence="7"/>
<comment type="catalytic activity">
    <reaction evidence="6">
        <text>Couples ATP hydrolysis with the unwinding of duplex DNA by translocating in the 3'-5' direction.</text>
        <dbReference type="EC" id="5.6.2.4"/>
    </reaction>
</comment>
<dbReference type="PATRIC" id="fig|943816.4.peg.2030"/>
<comment type="caution">
    <text evidence="12">The sequence shown here is derived from an EMBL/GenBank/DDBJ whole genome shotgun (WGS) entry which is preliminary data.</text>
</comment>
<evidence type="ECO:0000256" key="8">
    <source>
        <dbReference type="ARBA" id="ARBA00048988"/>
    </source>
</evidence>